<keyword evidence="2 11" id="KW-0812">Transmembrane</keyword>
<keyword evidence="4" id="KW-0479">Metal-binding</keyword>
<dbReference type="SUPFAM" id="SSF50022">
    <property type="entry name" value="ISP domain"/>
    <property type="match status" value="1"/>
</dbReference>
<dbReference type="Pfam" id="PF07681">
    <property type="entry name" value="DoxX"/>
    <property type="match status" value="1"/>
</dbReference>
<dbReference type="Proteomes" id="UP000641932">
    <property type="component" value="Unassembled WGS sequence"/>
</dbReference>
<evidence type="ECO:0000256" key="4">
    <source>
        <dbReference type="ARBA" id="ARBA00022723"/>
    </source>
</evidence>
<feature type="transmembrane region" description="Helical" evidence="11">
    <location>
        <begin position="181"/>
        <end position="204"/>
    </location>
</feature>
<feature type="domain" description="Rieske" evidence="12">
    <location>
        <begin position="240"/>
        <end position="335"/>
    </location>
</feature>
<evidence type="ECO:0000313" key="14">
    <source>
        <dbReference type="Proteomes" id="UP000641932"/>
    </source>
</evidence>
<comment type="caution">
    <text evidence="13">The sequence shown here is derived from an EMBL/GenBank/DDBJ whole genome shotgun (WGS) entry which is preliminary data.</text>
</comment>
<dbReference type="InterPro" id="IPR036922">
    <property type="entry name" value="Rieske_2Fe-2S_sf"/>
</dbReference>
<dbReference type="AlphaFoldDB" id="A0A917ZI91"/>
<evidence type="ECO:0000259" key="12">
    <source>
        <dbReference type="PROSITE" id="PS51296"/>
    </source>
</evidence>
<proteinExistence type="predicted"/>
<feature type="transmembrane region" description="Helical" evidence="11">
    <location>
        <begin position="20"/>
        <end position="38"/>
    </location>
</feature>
<evidence type="ECO:0000256" key="3">
    <source>
        <dbReference type="ARBA" id="ARBA00022714"/>
    </source>
</evidence>
<protein>
    <recommendedName>
        <fullName evidence="12">Rieske domain-containing protein</fullName>
    </recommendedName>
</protein>
<keyword evidence="7" id="KW-0411">Iron-sulfur</keyword>
<dbReference type="GO" id="GO:0051537">
    <property type="term" value="F:2 iron, 2 sulfur cluster binding"/>
    <property type="evidence" value="ECO:0007669"/>
    <property type="project" value="UniProtKB-KW"/>
</dbReference>
<gene>
    <name evidence="13" type="ORF">GCM10012280_12530</name>
</gene>
<dbReference type="Gene3D" id="2.102.10.10">
    <property type="entry name" value="Rieske [2Fe-2S] iron-sulphur domain"/>
    <property type="match status" value="1"/>
</dbReference>
<dbReference type="GO" id="GO:0016020">
    <property type="term" value="C:membrane"/>
    <property type="evidence" value="ECO:0007669"/>
    <property type="project" value="UniProtKB-SubCell"/>
</dbReference>
<keyword evidence="5 11" id="KW-1133">Transmembrane helix</keyword>
<keyword evidence="8 11" id="KW-0472">Membrane</keyword>
<comment type="subcellular location">
    <subcellularLocation>
        <location evidence="1">Membrane</location>
        <topology evidence="1">Multi-pass membrane protein</topology>
    </subcellularLocation>
</comment>
<feature type="transmembrane region" description="Helical" evidence="11">
    <location>
        <begin position="139"/>
        <end position="160"/>
    </location>
</feature>
<dbReference type="PANTHER" id="PTHR39157:SF1">
    <property type="entry name" value="DOXX FAMILY PROTEIN"/>
    <property type="match status" value="1"/>
</dbReference>
<dbReference type="GO" id="GO:0046872">
    <property type="term" value="F:metal ion binding"/>
    <property type="evidence" value="ECO:0007669"/>
    <property type="project" value="UniProtKB-KW"/>
</dbReference>
<reference evidence="13" key="1">
    <citation type="journal article" date="2014" name="Int. J. Syst. Evol. Microbiol.">
        <title>Complete genome sequence of Corynebacterium casei LMG S-19264T (=DSM 44701T), isolated from a smear-ripened cheese.</title>
        <authorList>
            <consortium name="US DOE Joint Genome Institute (JGI-PGF)"/>
            <person name="Walter F."/>
            <person name="Albersmeier A."/>
            <person name="Kalinowski J."/>
            <person name="Ruckert C."/>
        </authorList>
    </citation>
    <scope>NUCLEOTIDE SEQUENCE</scope>
    <source>
        <strain evidence="13">CGMCC 4.7201</strain>
    </source>
</reference>
<evidence type="ECO:0000313" key="13">
    <source>
        <dbReference type="EMBL" id="GGO83466.1"/>
    </source>
</evidence>
<dbReference type="PANTHER" id="PTHR39157">
    <property type="entry name" value="INTEGRAL MEMBRANE PROTEIN-RELATED"/>
    <property type="match status" value="1"/>
</dbReference>
<evidence type="ECO:0000256" key="1">
    <source>
        <dbReference type="ARBA" id="ARBA00004141"/>
    </source>
</evidence>
<evidence type="ECO:0000256" key="10">
    <source>
        <dbReference type="SAM" id="MobiDB-lite"/>
    </source>
</evidence>
<keyword evidence="14" id="KW-1185">Reference proteome</keyword>
<feature type="compositionally biased region" description="Low complexity" evidence="10">
    <location>
        <begin position="211"/>
        <end position="241"/>
    </location>
</feature>
<evidence type="ECO:0000256" key="7">
    <source>
        <dbReference type="ARBA" id="ARBA00023014"/>
    </source>
</evidence>
<evidence type="ECO:0000256" key="2">
    <source>
        <dbReference type="ARBA" id="ARBA00022692"/>
    </source>
</evidence>
<evidence type="ECO:0000256" key="6">
    <source>
        <dbReference type="ARBA" id="ARBA00023004"/>
    </source>
</evidence>
<keyword evidence="9" id="KW-1015">Disulfide bond</keyword>
<name>A0A917ZI91_9ACTN</name>
<dbReference type="GO" id="GO:0004497">
    <property type="term" value="F:monooxygenase activity"/>
    <property type="evidence" value="ECO:0007669"/>
    <property type="project" value="UniProtKB-ARBA"/>
</dbReference>
<keyword evidence="6" id="KW-0408">Iron</keyword>
<dbReference type="InterPro" id="IPR017941">
    <property type="entry name" value="Rieske_2Fe-2S"/>
</dbReference>
<dbReference type="PROSITE" id="PS51296">
    <property type="entry name" value="RIESKE"/>
    <property type="match status" value="1"/>
</dbReference>
<dbReference type="Pfam" id="PF00355">
    <property type="entry name" value="Rieske"/>
    <property type="match status" value="1"/>
</dbReference>
<accession>A0A917ZI91</accession>
<feature type="transmembrane region" description="Helical" evidence="11">
    <location>
        <begin position="83"/>
        <end position="100"/>
    </location>
</feature>
<dbReference type="CDD" id="cd03467">
    <property type="entry name" value="Rieske"/>
    <property type="match status" value="1"/>
</dbReference>
<evidence type="ECO:0000256" key="9">
    <source>
        <dbReference type="ARBA" id="ARBA00023157"/>
    </source>
</evidence>
<evidence type="ECO:0000256" key="8">
    <source>
        <dbReference type="ARBA" id="ARBA00023136"/>
    </source>
</evidence>
<evidence type="ECO:0000256" key="5">
    <source>
        <dbReference type="ARBA" id="ARBA00022989"/>
    </source>
</evidence>
<dbReference type="GO" id="GO:0016705">
    <property type="term" value="F:oxidoreductase activity, acting on paired donors, with incorporation or reduction of molecular oxygen"/>
    <property type="evidence" value="ECO:0007669"/>
    <property type="project" value="UniProtKB-ARBA"/>
</dbReference>
<keyword evidence="3" id="KW-0001">2Fe-2S</keyword>
<dbReference type="InterPro" id="IPR005805">
    <property type="entry name" value="Rieske_Fe-S_prot_C"/>
</dbReference>
<sequence>MSHAAAEDGGGPWRETASRYALLPLRIFLGITFIYAGMDKLTDPDFLAASGAGSMADQLNGIDKAGSAAIPAMIDLALKAPEAFGTAIAFGELAVGLGVLCGLLTRLAAVGGALISLSLWLTVSWQVEPYYYGNDLVYLMAWLPFVLAGAPVLSLDARLAARRDQAARGVLAGAGRSRRSVLDAGAAVLGLGAVGGVMGGVGLWRGRSGDSGASAAPTPSTSPSGNPSGAPSSPGRARGGASVAVKAVPVGGGAKVMESSGSAAYVVQPKQGEFAAFSAICTHSGCPVDPPKEGRFNCPCHGSVFDAATGEVLNGPATKPLRRIDVREQGGRVELQ</sequence>
<dbReference type="PRINTS" id="PR00162">
    <property type="entry name" value="RIESKE"/>
</dbReference>
<dbReference type="InterPro" id="IPR032808">
    <property type="entry name" value="DoxX"/>
</dbReference>
<reference evidence="13" key="2">
    <citation type="submission" date="2020-09" db="EMBL/GenBank/DDBJ databases">
        <authorList>
            <person name="Sun Q."/>
            <person name="Zhou Y."/>
        </authorList>
    </citation>
    <scope>NUCLEOTIDE SEQUENCE</scope>
    <source>
        <strain evidence="13">CGMCC 4.7201</strain>
    </source>
</reference>
<dbReference type="EMBL" id="BMMS01000004">
    <property type="protein sequence ID" value="GGO83466.1"/>
    <property type="molecule type" value="Genomic_DNA"/>
</dbReference>
<organism evidence="13 14">
    <name type="scientific">Wenjunlia tyrosinilytica</name>
    <dbReference type="NCBI Taxonomy" id="1544741"/>
    <lineage>
        <taxon>Bacteria</taxon>
        <taxon>Bacillati</taxon>
        <taxon>Actinomycetota</taxon>
        <taxon>Actinomycetes</taxon>
        <taxon>Kitasatosporales</taxon>
        <taxon>Streptomycetaceae</taxon>
        <taxon>Wenjunlia</taxon>
    </lineage>
</organism>
<feature type="region of interest" description="Disordered" evidence="10">
    <location>
        <begin position="208"/>
        <end position="241"/>
    </location>
</feature>
<feature type="transmembrane region" description="Helical" evidence="11">
    <location>
        <begin position="107"/>
        <end position="127"/>
    </location>
</feature>
<evidence type="ECO:0000256" key="11">
    <source>
        <dbReference type="SAM" id="Phobius"/>
    </source>
</evidence>